<dbReference type="Gene3D" id="3.30.450.180">
    <property type="match status" value="1"/>
</dbReference>
<dbReference type="SMART" id="SM00530">
    <property type="entry name" value="HTH_XRE"/>
    <property type="match status" value="1"/>
</dbReference>
<evidence type="ECO:0000313" key="2">
    <source>
        <dbReference type="EMBL" id="QDP97073.1"/>
    </source>
</evidence>
<proteinExistence type="predicted"/>
<dbReference type="AlphaFoldDB" id="A0A516Q0W0"/>
<dbReference type="OrthoDB" id="3212310at2"/>
<accession>A0A516Q0W0</accession>
<protein>
    <submittedName>
        <fullName evidence="2">Helix-turn-helix domain-containing protein</fullName>
    </submittedName>
</protein>
<keyword evidence="3" id="KW-1185">Reference proteome</keyword>
<dbReference type="KEGG" id="mik:FOE78_15090"/>
<dbReference type="InterPro" id="IPR010982">
    <property type="entry name" value="Lambda_DNA-bd_dom_sf"/>
</dbReference>
<dbReference type="Pfam" id="PF17765">
    <property type="entry name" value="MLTR_LBD"/>
    <property type="match status" value="1"/>
</dbReference>
<dbReference type="Pfam" id="PF13560">
    <property type="entry name" value="HTH_31"/>
    <property type="match status" value="1"/>
</dbReference>
<dbReference type="CDD" id="cd00093">
    <property type="entry name" value="HTH_XRE"/>
    <property type="match status" value="1"/>
</dbReference>
<name>A0A516Q0W0_9ACTN</name>
<evidence type="ECO:0000313" key="3">
    <source>
        <dbReference type="Proteomes" id="UP000319263"/>
    </source>
</evidence>
<evidence type="ECO:0000259" key="1">
    <source>
        <dbReference type="SMART" id="SM00530"/>
    </source>
</evidence>
<feature type="domain" description="HTH cro/C1-type" evidence="1">
    <location>
        <begin position="12"/>
        <end position="84"/>
    </location>
</feature>
<dbReference type="GO" id="GO:0003677">
    <property type="term" value="F:DNA binding"/>
    <property type="evidence" value="ECO:0007669"/>
    <property type="project" value="InterPro"/>
</dbReference>
<dbReference type="PANTHER" id="PTHR35010:SF3">
    <property type="entry name" value="BLL4873 PROTEIN"/>
    <property type="match status" value="1"/>
</dbReference>
<dbReference type="EMBL" id="CP041692">
    <property type="protein sequence ID" value="QDP97073.1"/>
    <property type="molecule type" value="Genomic_DNA"/>
</dbReference>
<reference evidence="2 3" key="1">
    <citation type="submission" date="2019-07" db="EMBL/GenBank/DDBJ databases">
        <title>Microlunatus dokdonensis sp. nov. isolated from the rhizospheric soil of the wild plant Elymus tsukushiensis.</title>
        <authorList>
            <person name="Ghim S.-Y."/>
            <person name="Hwang Y.-J."/>
            <person name="Son J.-S."/>
            <person name="Shin J.-H."/>
        </authorList>
    </citation>
    <scope>NUCLEOTIDE SEQUENCE [LARGE SCALE GENOMIC DNA]</scope>
    <source>
        <strain evidence="2 3">KUDC0627</strain>
    </source>
</reference>
<dbReference type="InterPro" id="IPR001387">
    <property type="entry name" value="Cro/C1-type_HTH"/>
</dbReference>
<dbReference type="SUPFAM" id="SSF47413">
    <property type="entry name" value="lambda repressor-like DNA-binding domains"/>
    <property type="match status" value="1"/>
</dbReference>
<sequence length="284" mass="31815">MTTTVRSEISEFLRARRGQVSPAEVGLPVGARRRTSGLRREEVAVLAGVGTSWYQWLEQGRDITVSGQVLDAVARVLRLGEEERRHLYVLAGLNPPLPTTPEDLTIGADVMRLLDGWMPSPAHVVDQYWNFVAANEAAQATFGYQKEFAGNCMIDFFCTDQYRGKLASWEKTAPIVVANYRYEVSRHGQDDGYRAVIDELSRRCPEFVRLWGRQEVVAPTVTMKTFNHPAAGELLMESRQLHLPERSDLAVVLHTPQPGTDTAERIAELVSQQRKDSRHLAASA</sequence>
<dbReference type="PANTHER" id="PTHR35010">
    <property type="entry name" value="BLL4672 PROTEIN-RELATED"/>
    <property type="match status" value="1"/>
</dbReference>
<dbReference type="Gene3D" id="1.10.260.40">
    <property type="entry name" value="lambda repressor-like DNA-binding domains"/>
    <property type="match status" value="1"/>
</dbReference>
<organism evidence="2 3">
    <name type="scientific">Microlunatus elymi</name>
    <dbReference type="NCBI Taxonomy" id="2596828"/>
    <lineage>
        <taxon>Bacteria</taxon>
        <taxon>Bacillati</taxon>
        <taxon>Actinomycetota</taxon>
        <taxon>Actinomycetes</taxon>
        <taxon>Propionibacteriales</taxon>
        <taxon>Propionibacteriaceae</taxon>
        <taxon>Microlunatus</taxon>
    </lineage>
</organism>
<dbReference type="InterPro" id="IPR041413">
    <property type="entry name" value="MLTR_LBD"/>
</dbReference>
<dbReference type="Proteomes" id="UP000319263">
    <property type="component" value="Chromosome"/>
</dbReference>
<dbReference type="RefSeq" id="WP_143987034.1">
    <property type="nucleotide sequence ID" value="NZ_CP041692.1"/>
</dbReference>
<gene>
    <name evidence="2" type="ORF">FOE78_15090</name>
</gene>